<evidence type="ECO:0000313" key="3">
    <source>
        <dbReference type="Proteomes" id="UP001190700"/>
    </source>
</evidence>
<reference evidence="2 3" key="1">
    <citation type="journal article" date="2015" name="Genome Biol. Evol.">
        <title>Comparative Genomics of a Bacterivorous Green Alga Reveals Evolutionary Causalities and Consequences of Phago-Mixotrophic Mode of Nutrition.</title>
        <authorList>
            <person name="Burns J.A."/>
            <person name="Paasch A."/>
            <person name="Narechania A."/>
            <person name="Kim E."/>
        </authorList>
    </citation>
    <scope>NUCLEOTIDE SEQUENCE [LARGE SCALE GENOMIC DNA]</scope>
    <source>
        <strain evidence="2 3">PLY_AMNH</strain>
    </source>
</reference>
<feature type="region of interest" description="Disordered" evidence="1">
    <location>
        <begin position="1"/>
        <end position="40"/>
    </location>
</feature>
<keyword evidence="3" id="KW-1185">Reference proteome</keyword>
<protein>
    <submittedName>
        <fullName evidence="2">Uncharacterized protein</fullName>
    </submittedName>
</protein>
<name>A0AAE0BFL4_9CHLO</name>
<dbReference type="Proteomes" id="UP001190700">
    <property type="component" value="Unassembled WGS sequence"/>
</dbReference>
<feature type="compositionally biased region" description="Polar residues" evidence="1">
    <location>
        <begin position="8"/>
        <end position="40"/>
    </location>
</feature>
<proteinExistence type="predicted"/>
<dbReference type="AlphaFoldDB" id="A0AAE0BFL4"/>
<sequence length="75" mass="8559">MHDEMQLPTVSSASRRVTFTRANVSRRSLSTKSEPASQSSHSQLSLGRIFKVTFRYISTVDELPPRLLDLRYSCK</sequence>
<evidence type="ECO:0000313" key="2">
    <source>
        <dbReference type="EMBL" id="KAK3235080.1"/>
    </source>
</evidence>
<dbReference type="EMBL" id="LGRX02035370">
    <property type="protein sequence ID" value="KAK3235080.1"/>
    <property type="molecule type" value="Genomic_DNA"/>
</dbReference>
<evidence type="ECO:0000256" key="1">
    <source>
        <dbReference type="SAM" id="MobiDB-lite"/>
    </source>
</evidence>
<accession>A0AAE0BFL4</accession>
<organism evidence="2 3">
    <name type="scientific">Cymbomonas tetramitiformis</name>
    <dbReference type="NCBI Taxonomy" id="36881"/>
    <lineage>
        <taxon>Eukaryota</taxon>
        <taxon>Viridiplantae</taxon>
        <taxon>Chlorophyta</taxon>
        <taxon>Pyramimonadophyceae</taxon>
        <taxon>Pyramimonadales</taxon>
        <taxon>Pyramimonadaceae</taxon>
        <taxon>Cymbomonas</taxon>
    </lineage>
</organism>
<comment type="caution">
    <text evidence="2">The sequence shown here is derived from an EMBL/GenBank/DDBJ whole genome shotgun (WGS) entry which is preliminary data.</text>
</comment>
<gene>
    <name evidence="2" type="ORF">CYMTET_54696</name>
</gene>